<evidence type="ECO:0000313" key="7">
    <source>
        <dbReference type="Proteomes" id="UP000193083"/>
    </source>
</evidence>
<keyword evidence="7" id="KW-1185">Reference proteome</keyword>
<accession>A0A1X7NFX1</accession>
<organism evidence="6 7">
    <name type="scientific">Mesorhizobium australicum</name>
    <dbReference type="NCBI Taxonomy" id="536018"/>
    <lineage>
        <taxon>Bacteria</taxon>
        <taxon>Pseudomonadati</taxon>
        <taxon>Pseudomonadota</taxon>
        <taxon>Alphaproteobacteria</taxon>
        <taxon>Hyphomicrobiales</taxon>
        <taxon>Phyllobacteriaceae</taxon>
        <taxon>Mesorhizobium</taxon>
    </lineage>
</organism>
<dbReference type="PIRSF" id="PIRSF039012">
    <property type="entry name" value="ASP"/>
    <property type="match status" value="1"/>
</dbReference>
<dbReference type="EMBL" id="FXBL01000004">
    <property type="protein sequence ID" value="SMH36633.1"/>
    <property type="molecule type" value="Genomic_DNA"/>
</dbReference>
<evidence type="ECO:0000256" key="4">
    <source>
        <dbReference type="ARBA" id="ARBA00022833"/>
    </source>
</evidence>
<dbReference type="GO" id="GO:0046872">
    <property type="term" value="F:metal ion binding"/>
    <property type="evidence" value="ECO:0007669"/>
    <property type="project" value="UniProtKB-KW"/>
</dbReference>
<gene>
    <name evidence="6" type="ORF">SAMN02982922_1804</name>
</gene>
<dbReference type="GO" id="GO:0016788">
    <property type="term" value="F:hydrolase activity, acting on ester bonds"/>
    <property type="evidence" value="ECO:0007669"/>
    <property type="project" value="InterPro"/>
</dbReference>
<dbReference type="InterPro" id="IPR043795">
    <property type="entry name" value="N-alpha-Ac-DABA-like"/>
</dbReference>
<reference evidence="6 7" key="1">
    <citation type="submission" date="2017-04" db="EMBL/GenBank/DDBJ databases">
        <authorList>
            <person name="Afonso C.L."/>
            <person name="Miller P.J."/>
            <person name="Scott M.A."/>
            <person name="Spackman E."/>
            <person name="Goraichik I."/>
            <person name="Dimitrov K.M."/>
            <person name="Suarez D.L."/>
            <person name="Swayne D.E."/>
        </authorList>
    </citation>
    <scope>NUCLEOTIDE SEQUENCE [LARGE SCALE GENOMIC DNA]</scope>
    <source>
        <strain evidence="6 7">B5P</strain>
    </source>
</reference>
<comment type="cofactor">
    <cofactor evidence="1">
        <name>Zn(2+)</name>
        <dbReference type="ChEBI" id="CHEBI:29105"/>
    </cofactor>
</comment>
<sequence>MTKEIIVGTARSTGPGVAKGNLKIGETPAGRAIEAPVVIVRGEKEGPVLWMHGCVHGNEYCGTFIIHEFLNSLDPKTLKGTVVAIPVLNVTAFEKRQRMSPFEGFNGGDLNRQFPGNPGGTLTQQMAYALYEPLKTYADVLIDFHTALTPDVRWALFPKNGKAALTSEKVAKAFGYRDTLPVPDELLAGSAMMTAAKDGIASYIVECGGKARSFTDESVTDAVERLTNVLRALEMLEGDVVDYGAMNYFSSFEWVTARQGGLFERFVKCGDTVEEGTEIGRYFDMHGNERGKAIAPKPGVVLAIHSGPIMASGETLIHIGLDPRQVRA</sequence>
<name>A0A1X7NFX1_9HYPH</name>
<protein>
    <recommendedName>
        <fullName evidence="5">Succinylglutamate desuccinylase/Aspartoacylase catalytic domain-containing protein</fullName>
    </recommendedName>
</protein>
<dbReference type="OrthoDB" id="9782876at2"/>
<keyword evidence="2" id="KW-0479">Metal-binding</keyword>
<evidence type="ECO:0000313" key="6">
    <source>
        <dbReference type="EMBL" id="SMH36633.1"/>
    </source>
</evidence>
<keyword evidence="3" id="KW-0378">Hydrolase</keyword>
<dbReference type="RefSeq" id="WP_085463858.1">
    <property type="nucleotide sequence ID" value="NZ_FXBL01000004.1"/>
</dbReference>
<evidence type="ECO:0000256" key="2">
    <source>
        <dbReference type="ARBA" id="ARBA00022723"/>
    </source>
</evidence>
<evidence type="ECO:0000256" key="3">
    <source>
        <dbReference type="ARBA" id="ARBA00022801"/>
    </source>
</evidence>
<dbReference type="GO" id="GO:0016811">
    <property type="term" value="F:hydrolase activity, acting on carbon-nitrogen (but not peptide) bonds, in linear amides"/>
    <property type="evidence" value="ECO:0007669"/>
    <property type="project" value="InterPro"/>
</dbReference>
<dbReference type="AlphaFoldDB" id="A0A1X7NFX1"/>
<evidence type="ECO:0000259" key="5">
    <source>
        <dbReference type="Pfam" id="PF24827"/>
    </source>
</evidence>
<dbReference type="PANTHER" id="PTHR37326">
    <property type="entry name" value="BLL3975 PROTEIN"/>
    <property type="match status" value="1"/>
</dbReference>
<dbReference type="Pfam" id="PF24827">
    <property type="entry name" value="AstE_AspA_cat"/>
    <property type="match status" value="1"/>
</dbReference>
<feature type="domain" description="Succinylglutamate desuccinylase/Aspartoacylase catalytic" evidence="5">
    <location>
        <begin position="46"/>
        <end position="232"/>
    </location>
</feature>
<dbReference type="InterPro" id="IPR055438">
    <property type="entry name" value="AstE_AspA_cat"/>
</dbReference>
<keyword evidence="4" id="KW-0862">Zinc</keyword>
<proteinExistence type="predicted"/>
<dbReference type="Proteomes" id="UP000193083">
    <property type="component" value="Unassembled WGS sequence"/>
</dbReference>
<evidence type="ECO:0000256" key="1">
    <source>
        <dbReference type="ARBA" id="ARBA00001947"/>
    </source>
</evidence>
<dbReference type="Gene3D" id="3.40.630.10">
    <property type="entry name" value="Zn peptidases"/>
    <property type="match status" value="1"/>
</dbReference>
<dbReference type="SUPFAM" id="SSF53187">
    <property type="entry name" value="Zn-dependent exopeptidases"/>
    <property type="match status" value="1"/>
</dbReference>
<dbReference type="PANTHER" id="PTHR37326:SF1">
    <property type="entry name" value="BLL3975 PROTEIN"/>
    <property type="match status" value="1"/>
</dbReference>
<dbReference type="InterPro" id="IPR053138">
    <property type="entry name" value="N-alpha-Ac-DABA_deacetylase"/>
</dbReference>